<keyword evidence="2 4" id="KW-0378">Hydrolase</keyword>
<evidence type="ECO:0000313" key="4">
    <source>
        <dbReference type="EMBL" id="MZI95771.1"/>
    </source>
</evidence>
<dbReference type="InterPro" id="IPR023198">
    <property type="entry name" value="PGP-like_dom2"/>
</dbReference>
<dbReference type="Gene3D" id="3.40.50.1000">
    <property type="entry name" value="HAD superfamily/HAD-like"/>
    <property type="match status" value="1"/>
</dbReference>
<dbReference type="PANTHER" id="PTHR46470">
    <property type="entry name" value="N-ACYLNEURAMINATE-9-PHOSPHATASE"/>
    <property type="match status" value="1"/>
</dbReference>
<comment type="caution">
    <text evidence="4">The sequence shown here is derived from an EMBL/GenBank/DDBJ whole genome shotgun (WGS) entry which is preliminary data.</text>
</comment>
<dbReference type="InterPro" id="IPR023214">
    <property type="entry name" value="HAD_sf"/>
</dbReference>
<proteinExistence type="predicted"/>
<dbReference type="Pfam" id="PF00702">
    <property type="entry name" value="Hydrolase"/>
    <property type="match status" value="1"/>
</dbReference>
<keyword evidence="3" id="KW-0460">Magnesium</keyword>
<dbReference type="Gene3D" id="1.10.150.240">
    <property type="entry name" value="Putative phosphatase, domain 2"/>
    <property type="match status" value="1"/>
</dbReference>
<evidence type="ECO:0000256" key="1">
    <source>
        <dbReference type="ARBA" id="ARBA00001946"/>
    </source>
</evidence>
<evidence type="ECO:0000256" key="2">
    <source>
        <dbReference type="ARBA" id="ARBA00022801"/>
    </source>
</evidence>
<dbReference type="SFLD" id="SFLDG01129">
    <property type="entry name" value="C1.5:_HAD__Beta-PGM__Phosphata"/>
    <property type="match status" value="1"/>
</dbReference>
<evidence type="ECO:0000313" key="5">
    <source>
        <dbReference type="Proteomes" id="UP000462621"/>
    </source>
</evidence>
<accession>A0A7X4LPT4</accession>
<keyword evidence="5" id="KW-1185">Reference proteome</keyword>
<dbReference type="Proteomes" id="UP000462621">
    <property type="component" value="Unassembled WGS sequence"/>
</dbReference>
<dbReference type="GO" id="GO:0016791">
    <property type="term" value="F:phosphatase activity"/>
    <property type="evidence" value="ECO:0007669"/>
    <property type="project" value="TreeGrafter"/>
</dbReference>
<dbReference type="SUPFAM" id="SSF56784">
    <property type="entry name" value="HAD-like"/>
    <property type="match status" value="1"/>
</dbReference>
<dbReference type="InterPro" id="IPR036412">
    <property type="entry name" value="HAD-like_sf"/>
</dbReference>
<dbReference type="PANTHER" id="PTHR46470:SF3">
    <property type="entry name" value="N-ACYLNEURAMINATE-9-PHOSPHATASE"/>
    <property type="match status" value="1"/>
</dbReference>
<dbReference type="RefSeq" id="WP_161158267.1">
    <property type="nucleotide sequence ID" value="NZ_WEKT01000070.1"/>
</dbReference>
<comment type="cofactor">
    <cofactor evidence="1">
        <name>Mg(2+)</name>
        <dbReference type="ChEBI" id="CHEBI:18420"/>
    </cofactor>
</comment>
<evidence type="ECO:0000256" key="3">
    <source>
        <dbReference type="ARBA" id="ARBA00022842"/>
    </source>
</evidence>
<organism evidence="4 5">
    <name type="scientific">Vibrio eleionomae</name>
    <dbReference type="NCBI Taxonomy" id="2653505"/>
    <lineage>
        <taxon>Bacteria</taxon>
        <taxon>Pseudomonadati</taxon>
        <taxon>Pseudomonadota</taxon>
        <taxon>Gammaproteobacteria</taxon>
        <taxon>Vibrionales</taxon>
        <taxon>Vibrionaceae</taxon>
        <taxon>Vibrio</taxon>
    </lineage>
</organism>
<dbReference type="InterPro" id="IPR051400">
    <property type="entry name" value="HAD-like_hydrolase"/>
</dbReference>
<dbReference type="EMBL" id="WEKT01000070">
    <property type="protein sequence ID" value="MZI95771.1"/>
    <property type="molecule type" value="Genomic_DNA"/>
</dbReference>
<protein>
    <submittedName>
        <fullName evidence="4">HAD-IA family hydrolase</fullName>
    </submittedName>
</protein>
<reference evidence="4 5" key="1">
    <citation type="submission" date="2019-10" db="EMBL/GenBank/DDBJ databases">
        <title>Vibrio sp. nov. isolated from a shrimp pond.</title>
        <authorList>
            <person name="Gomez-Gil B."/>
            <person name="Enciso-Ibarra J."/>
            <person name="Enciso-Ibarra K."/>
            <person name="Bolan-Mejia C."/>
        </authorList>
    </citation>
    <scope>NUCLEOTIDE SEQUENCE [LARGE SCALE GENOMIC DNA]</scope>
    <source>
        <strain evidence="4 5">CAIM 722</strain>
    </source>
</reference>
<name>A0A7X4LPT4_9VIBR</name>
<dbReference type="SFLD" id="SFLDS00003">
    <property type="entry name" value="Haloacid_Dehalogenase"/>
    <property type="match status" value="1"/>
</dbReference>
<dbReference type="NCBIfam" id="TIGR01549">
    <property type="entry name" value="HAD-SF-IA-v1"/>
    <property type="match status" value="1"/>
</dbReference>
<dbReference type="InterPro" id="IPR006439">
    <property type="entry name" value="HAD-SF_hydro_IA"/>
</dbReference>
<dbReference type="AlphaFoldDB" id="A0A7X4LPT4"/>
<dbReference type="GO" id="GO:0019752">
    <property type="term" value="P:carboxylic acid metabolic process"/>
    <property type="evidence" value="ECO:0007669"/>
    <property type="project" value="UniProtKB-ARBA"/>
</dbReference>
<gene>
    <name evidence="4" type="ORF">F9817_21540</name>
</gene>
<sequence>MFDTVIFDYGNTLCEMGDLAESLENISGSEYAKEIGALIELSIQDLYIPEQVEQPNWIEVWQNAFTHYAVDFDVSIGCQHLRQFVQSGQLYHYSIPLLEQLHNQGTELILLSNVTGDTDIFQNDLRNRGLDKYFHQVIWSSDIGYRKPSKKAFEIAVDLAKNSPSKIIMVGDSEVADIQGAKQVGLRSMRVSDYSGVESSADYVVTRDSIMTQLIHLTSR</sequence>